<reference evidence="3 4" key="1">
    <citation type="journal article" date="2014" name="Nat. Genet.">
        <title>Whole-genome sequence of a flatfish provides insights into ZW sex chromosome evolution and adaptation to a benthic lifestyle.</title>
        <authorList>
            <person name="Chen S."/>
            <person name="Zhang G."/>
            <person name="Shao C."/>
            <person name="Huang Q."/>
            <person name="Liu G."/>
            <person name="Zhang P."/>
            <person name="Song W."/>
            <person name="An N."/>
            <person name="Chalopin D."/>
            <person name="Volff J.N."/>
            <person name="Hong Y."/>
            <person name="Li Q."/>
            <person name="Sha Z."/>
            <person name="Zhou H."/>
            <person name="Xie M."/>
            <person name="Yu Q."/>
            <person name="Liu Y."/>
            <person name="Xiang H."/>
            <person name="Wang N."/>
            <person name="Wu K."/>
            <person name="Yang C."/>
            <person name="Zhou Q."/>
            <person name="Liao X."/>
            <person name="Yang L."/>
            <person name="Hu Q."/>
            <person name="Zhang J."/>
            <person name="Meng L."/>
            <person name="Jin L."/>
            <person name="Tian Y."/>
            <person name="Lian J."/>
            <person name="Yang J."/>
            <person name="Miao G."/>
            <person name="Liu S."/>
            <person name="Liang Z."/>
            <person name="Yan F."/>
            <person name="Li Y."/>
            <person name="Sun B."/>
            <person name="Zhang H."/>
            <person name="Zhang J."/>
            <person name="Zhu Y."/>
            <person name="Du M."/>
            <person name="Zhao Y."/>
            <person name="Schartl M."/>
            <person name="Tang Q."/>
            <person name="Wang J."/>
        </authorList>
    </citation>
    <scope>NUCLEOTIDE SEQUENCE</scope>
</reference>
<dbReference type="OrthoDB" id="5987799at2759"/>
<evidence type="ECO:0000256" key="2">
    <source>
        <dbReference type="RuleBase" id="RU049442"/>
    </source>
</evidence>
<dbReference type="PRINTS" id="PR00262">
    <property type="entry name" value="IL1HBGF"/>
</dbReference>
<dbReference type="SMART" id="SM00442">
    <property type="entry name" value="FGF"/>
    <property type="match status" value="1"/>
</dbReference>
<reference evidence="3" key="3">
    <citation type="submission" date="2025-09" db="UniProtKB">
        <authorList>
            <consortium name="Ensembl"/>
        </authorList>
    </citation>
    <scope>IDENTIFICATION</scope>
</reference>
<protein>
    <recommendedName>
        <fullName evidence="2">Fibroblast growth factor</fullName>
        <shortName evidence="2">FGF</shortName>
    </recommendedName>
</protein>
<dbReference type="RefSeq" id="XP_008331067.1">
    <property type="nucleotide sequence ID" value="XM_008332845.2"/>
</dbReference>
<dbReference type="GeneTree" id="ENSGT00940000165035"/>
<dbReference type="PRINTS" id="PR00263">
    <property type="entry name" value="HBGFFGF"/>
</dbReference>
<dbReference type="Gene3D" id="2.80.10.50">
    <property type="match status" value="1"/>
</dbReference>
<dbReference type="SUPFAM" id="SSF50353">
    <property type="entry name" value="Cytokine"/>
    <property type="match status" value="1"/>
</dbReference>
<dbReference type="OMA" id="NTYKSKM"/>
<dbReference type="InParanoid" id="A0A3P8VZX5"/>
<dbReference type="KEGG" id="csem:103395214"/>
<dbReference type="Ensembl" id="ENSCSET00000019140.1">
    <property type="protein sequence ID" value="ENSCSEP00000018906.1"/>
    <property type="gene ID" value="ENSCSEG00000012102.1"/>
</dbReference>
<reference evidence="3" key="2">
    <citation type="submission" date="2025-08" db="UniProtKB">
        <authorList>
            <consortium name="Ensembl"/>
        </authorList>
    </citation>
    <scope>IDENTIFICATION</scope>
</reference>
<evidence type="ECO:0000313" key="3">
    <source>
        <dbReference type="Ensembl" id="ENSCSEP00000018906.1"/>
    </source>
</evidence>
<dbReference type="AlphaFoldDB" id="A0A3P8VZX5"/>
<organism evidence="3 4">
    <name type="scientific">Cynoglossus semilaevis</name>
    <name type="common">Tongue sole</name>
    <dbReference type="NCBI Taxonomy" id="244447"/>
    <lineage>
        <taxon>Eukaryota</taxon>
        <taxon>Metazoa</taxon>
        <taxon>Chordata</taxon>
        <taxon>Craniata</taxon>
        <taxon>Vertebrata</taxon>
        <taxon>Euteleostomi</taxon>
        <taxon>Actinopterygii</taxon>
        <taxon>Neopterygii</taxon>
        <taxon>Teleostei</taxon>
        <taxon>Neoteleostei</taxon>
        <taxon>Acanthomorphata</taxon>
        <taxon>Carangaria</taxon>
        <taxon>Pleuronectiformes</taxon>
        <taxon>Pleuronectoidei</taxon>
        <taxon>Cynoglossidae</taxon>
        <taxon>Cynoglossinae</taxon>
        <taxon>Cynoglossus</taxon>
    </lineage>
</organism>
<dbReference type="Pfam" id="PF00167">
    <property type="entry name" value="FGF"/>
    <property type="match status" value="1"/>
</dbReference>
<accession>A0A3P8VZX5</accession>
<dbReference type="RefSeq" id="XP_024921282.1">
    <property type="nucleotide sequence ID" value="XM_025065514.1"/>
</dbReference>
<dbReference type="InterPro" id="IPR008996">
    <property type="entry name" value="IL1/FGF"/>
</dbReference>
<proteinExistence type="inferred from homology"/>
<dbReference type="GeneID" id="103395214"/>
<dbReference type="STRING" id="244447.ENSCSEP00000018906"/>
<dbReference type="GO" id="GO:0008083">
    <property type="term" value="F:growth factor activity"/>
    <property type="evidence" value="ECO:0007669"/>
    <property type="project" value="InterPro"/>
</dbReference>
<dbReference type="PROSITE" id="PS00247">
    <property type="entry name" value="HBGF_FGF"/>
    <property type="match status" value="1"/>
</dbReference>
<evidence type="ECO:0000256" key="1">
    <source>
        <dbReference type="ARBA" id="ARBA00007936"/>
    </source>
</evidence>
<name>A0A3P8VZX5_CYNSE</name>
<dbReference type="Proteomes" id="UP000265120">
    <property type="component" value="Chromosome 19"/>
</dbReference>
<dbReference type="PANTHER" id="PTHR11486">
    <property type="entry name" value="FIBROBLAST GROWTH FACTOR"/>
    <property type="match status" value="1"/>
</dbReference>
<comment type="similarity">
    <text evidence="1 2">Belongs to the heparin-binding growth factors family.</text>
</comment>
<keyword evidence="4" id="KW-1185">Reference proteome</keyword>
<sequence length="149" mass="17058">MSERGFRGLPSLDVSRQQQQHTLTRLYSQNGGYHLRITPDGSVCGGRQENDPYDVLRLKAVSVGVVVIMGEMTKWFLAMNKSGHLYASQSPNDECFFLEKYEENHYNTYRSQKYNWYVALKRNGQPKAGPDTHKGQKAIFFLPRPVGNI</sequence>
<dbReference type="InterPro" id="IPR002209">
    <property type="entry name" value="Fibroblast_GF_fam"/>
</dbReference>
<evidence type="ECO:0000313" key="4">
    <source>
        <dbReference type="Proteomes" id="UP000265120"/>
    </source>
</evidence>